<dbReference type="OrthoDB" id="9799580at2"/>
<dbReference type="RefSeq" id="WP_017895228.1">
    <property type="nucleotide sequence ID" value="NZ_CBXI010000031.1"/>
</dbReference>
<organism evidence="1 2">
    <name type="scientific">Clostridium tyrobutyricum DIVETGP</name>
    <dbReference type="NCBI Taxonomy" id="1408889"/>
    <lineage>
        <taxon>Bacteria</taxon>
        <taxon>Bacillati</taxon>
        <taxon>Bacillota</taxon>
        <taxon>Clostridia</taxon>
        <taxon>Eubacteriales</taxon>
        <taxon>Clostridiaceae</taxon>
        <taxon>Clostridium</taxon>
    </lineage>
</organism>
<dbReference type="GO" id="GO:0006355">
    <property type="term" value="P:regulation of DNA-templated transcription"/>
    <property type="evidence" value="ECO:0007669"/>
    <property type="project" value="InterPro"/>
</dbReference>
<dbReference type="AlphaFoldDB" id="W6N8E4"/>
<dbReference type="GeneID" id="29420744"/>
<dbReference type="GO" id="GO:0006071">
    <property type="term" value="P:glycerol metabolic process"/>
    <property type="evidence" value="ECO:0007669"/>
    <property type="project" value="InterPro"/>
</dbReference>
<dbReference type="Proteomes" id="UP000019482">
    <property type="component" value="Unassembled WGS sequence"/>
</dbReference>
<protein>
    <submittedName>
        <fullName evidence="1">Glycerol uptake operon antiterminator regulatory protein</fullName>
    </submittedName>
</protein>
<comment type="caution">
    <text evidence="1">The sequence shown here is derived from an EMBL/GenBank/DDBJ whole genome shotgun (WGS) entry which is preliminary data.</text>
</comment>
<name>W6N8E4_CLOTY</name>
<dbReference type="InterPro" id="IPR013785">
    <property type="entry name" value="Aldolase_TIM"/>
</dbReference>
<accession>W6N8E4</accession>
<sequence length="187" mass="20387">MNKLKEVLIENPVIAAIRNDEGLKRIVSSNANIVFILYGDILSVRDICSKLKEKGKLVFVHLDLIDGIRGDQSSVRFIKENVKADGIISTRSSNIKYANQINLFSIQRMFAIDSLSLKTGIKSIHDTNPTAVEVMPGVASKIINVLKKEIKVPIIAGGLITNKKDVIESLSAGAVAVSTTDSSLWNL</sequence>
<proteinExistence type="predicted"/>
<reference evidence="1 2" key="1">
    <citation type="journal article" date="2015" name="Genome Announc.">
        <title>Draft Genome Sequence of Clostridium tyrobutyricum Strain DIVETGP, Isolated from Cow's Milk for Grana Padano Production.</title>
        <authorList>
            <person name="Soggiu A."/>
            <person name="Piras C."/>
            <person name="Gaiarsa S."/>
            <person name="Sassera D."/>
            <person name="Roncada P."/>
            <person name="Bendixen E."/>
            <person name="Brasca M."/>
            <person name="Bonizzi L."/>
        </authorList>
    </citation>
    <scope>NUCLEOTIDE SEQUENCE [LARGE SCALE GENOMIC DNA]</scope>
    <source>
        <strain evidence="1 2">DIVETGP</strain>
    </source>
</reference>
<dbReference type="SUPFAM" id="SSF110391">
    <property type="entry name" value="GlpP-like"/>
    <property type="match status" value="1"/>
</dbReference>
<dbReference type="Pfam" id="PF04309">
    <property type="entry name" value="G3P_antiterm"/>
    <property type="match status" value="1"/>
</dbReference>
<evidence type="ECO:0000313" key="2">
    <source>
        <dbReference type="Proteomes" id="UP000019482"/>
    </source>
</evidence>
<dbReference type="Gene3D" id="3.20.20.70">
    <property type="entry name" value="Aldolase class I"/>
    <property type="match status" value="1"/>
</dbReference>
<evidence type="ECO:0000313" key="1">
    <source>
        <dbReference type="EMBL" id="CDL91694.1"/>
    </source>
</evidence>
<dbReference type="PANTHER" id="PTHR35787:SF1">
    <property type="entry name" value="GLYCEROL UPTAKE OPERON ANTITERMINATOR REGULATORY PROTEIN"/>
    <property type="match status" value="1"/>
</dbReference>
<gene>
    <name evidence="1" type="ORF">CTDIVETGP_1764</name>
</gene>
<dbReference type="EMBL" id="CBXI010000031">
    <property type="protein sequence ID" value="CDL91694.1"/>
    <property type="molecule type" value="Genomic_DNA"/>
</dbReference>
<dbReference type="PIRSF" id="PIRSF016897">
    <property type="entry name" value="GlpP"/>
    <property type="match status" value="1"/>
</dbReference>
<keyword evidence="2" id="KW-1185">Reference proteome</keyword>
<dbReference type="InterPro" id="IPR006699">
    <property type="entry name" value="GlpP"/>
</dbReference>
<dbReference type="PANTHER" id="PTHR35787">
    <property type="entry name" value="GLYCEROL UPTAKE OPERON ANTITERMINATOR REGULATORY PROTEIN"/>
    <property type="match status" value="1"/>
</dbReference>